<keyword evidence="1" id="KW-0732">Signal</keyword>
<dbReference type="RefSeq" id="WP_168737266.1">
    <property type="nucleotide sequence ID" value="NZ_JABAHZ010000001.1"/>
</dbReference>
<feature type="signal peptide" evidence="1">
    <location>
        <begin position="1"/>
        <end position="16"/>
    </location>
</feature>
<evidence type="ECO:0000313" key="2">
    <source>
        <dbReference type="EMBL" id="NLR77903.1"/>
    </source>
</evidence>
<comment type="caution">
    <text evidence="2">The sequence shown here is derived from an EMBL/GenBank/DDBJ whole genome shotgun (WGS) entry which is preliminary data.</text>
</comment>
<evidence type="ECO:0000256" key="1">
    <source>
        <dbReference type="SAM" id="SignalP"/>
    </source>
</evidence>
<organism evidence="2 3">
    <name type="scientific">Chitinophaga eiseniae</name>
    <dbReference type="NCBI Taxonomy" id="634771"/>
    <lineage>
        <taxon>Bacteria</taxon>
        <taxon>Pseudomonadati</taxon>
        <taxon>Bacteroidota</taxon>
        <taxon>Chitinophagia</taxon>
        <taxon>Chitinophagales</taxon>
        <taxon>Chitinophagaceae</taxon>
        <taxon>Chitinophaga</taxon>
    </lineage>
</organism>
<evidence type="ECO:0008006" key="4">
    <source>
        <dbReference type="Google" id="ProtNLM"/>
    </source>
</evidence>
<name>A0A847SDR0_9BACT</name>
<protein>
    <recommendedName>
        <fullName evidence="4">TonB-linked outer membrane protein, SusC/RagA family</fullName>
    </recommendedName>
</protein>
<proteinExistence type="predicted"/>
<keyword evidence="3" id="KW-1185">Reference proteome</keyword>
<dbReference type="EMBL" id="JABAHZ010000001">
    <property type="protein sequence ID" value="NLR77903.1"/>
    <property type="molecule type" value="Genomic_DNA"/>
</dbReference>
<dbReference type="Proteomes" id="UP000552864">
    <property type="component" value="Unassembled WGS sequence"/>
</dbReference>
<reference evidence="2 3" key="1">
    <citation type="submission" date="2020-04" db="EMBL/GenBank/DDBJ databases">
        <authorList>
            <person name="Yin C."/>
        </authorList>
    </citation>
    <scope>NUCLEOTIDE SEQUENCE [LARGE SCALE GENOMIC DNA]</scope>
    <source>
        <strain evidence="2 3">Ak56</strain>
    </source>
</reference>
<gene>
    <name evidence="2" type="ORF">HGH91_04665</name>
</gene>
<dbReference type="SUPFAM" id="SSF56935">
    <property type="entry name" value="Porins"/>
    <property type="match status" value="1"/>
</dbReference>
<dbReference type="AlphaFoldDB" id="A0A847SDR0"/>
<accession>A0A847SDR0</accession>
<evidence type="ECO:0000313" key="3">
    <source>
        <dbReference type="Proteomes" id="UP000552864"/>
    </source>
</evidence>
<sequence>MKYLYCLLLLPAGLMAQENKPVTPVISSDYQRLIHTDGIVPSRHSTYHTLQVKNMAPANTPLRKLAVRRDELVMRQQYPTTLYIKGVYSATMELKTVNRQPALQTQFVQGRSGAWQGPETNELFSYGPALHSLEFDGSAYTWDINGKLVPAGTGNGHNAIAYMNSIFHTGSRFSQSFDLQSRLMQQHNNIMELNLHLGHSNENTVIRDNNNYHKELSATAIARIKWLRIAGTIQYTDDAFSNTNRNGFLNQVYRQSILTPVSFDNAQGYTLGAGQRSYSLLADNPGFLLHNPSHYANATSRRMNLVLERNSYKKVKYTLSQLFDRHTSNSGEGYQPGSSSFPSGKPLYRNATDKLYQLKGEAYRNIPYGVYSLNGDITARYIFTNVSTGIQYLPNEQYYRYARSQHELSLSYNTSYALDRWFFSLGLEDKVYVSNTATRKDFLLPAVKATVRLSEFGDGWSGSINTLYTQVNTELPLSGSLADISLLRYKVSEAGKYLPAEEIAGFDQLAPIHHTDWTGSLVVNKSRWLGFTGTLFLKQVTDDQLPIFEKNNFQLVNVANHQTKGIDLELWLFQIAPQDKRLQTSHTLSFYAYRNKVTSVLSSAEPVPMAGFSDVHTAVVAGQPMGVIMGSTWERDARGNRVIGADGFPLVAKNTAIIGNPHPDFIVKWNNTVHWWKLDLYVNVEWKKGGDRWNGTRAALDYYGRSQGSAQDRNVNGYIFPGVLTNGAPNHTPVSFYDPKLPLETNRWVRYGEAGVAADYIERADQLRLNTLKLSFRQPFRQGIRQLTLSAYVNNLVLWTPYKGVDPEQRLFDQTNSIGLDYFNLPATKTYGINASIQF</sequence>
<feature type="chain" id="PRO_5032283494" description="TonB-linked outer membrane protein, SusC/RagA family" evidence="1">
    <location>
        <begin position="17"/>
        <end position="839"/>
    </location>
</feature>